<dbReference type="Proteomes" id="UP001218188">
    <property type="component" value="Unassembled WGS sequence"/>
</dbReference>
<evidence type="ECO:0000256" key="5">
    <source>
        <dbReference type="SAM" id="MobiDB-lite"/>
    </source>
</evidence>
<keyword evidence="6" id="KW-0540">Nuclease</keyword>
<evidence type="ECO:0000256" key="2">
    <source>
        <dbReference type="ARBA" id="ARBA00022723"/>
    </source>
</evidence>
<evidence type="ECO:0000256" key="3">
    <source>
        <dbReference type="ARBA" id="ARBA00022801"/>
    </source>
</evidence>
<dbReference type="GO" id="GO:0003906">
    <property type="term" value="F:DNA-(apurinic or apyrimidinic site) endonuclease activity"/>
    <property type="evidence" value="ECO:0007669"/>
    <property type="project" value="TreeGrafter"/>
</dbReference>
<reference evidence="6" key="1">
    <citation type="submission" date="2023-03" db="EMBL/GenBank/DDBJ databases">
        <title>Massive genome expansion in bonnet fungi (Mycena s.s.) driven by repeated elements and novel gene families across ecological guilds.</title>
        <authorList>
            <consortium name="Lawrence Berkeley National Laboratory"/>
            <person name="Harder C.B."/>
            <person name="Miyauchi S."/>
            <person name="Viragh M."/>
            <person name="Kuo A."/>
            <person name="Thoen E."/>
            <person name="Andreopoulos B."/>
            <person name="Lu D."/>
            <person name="Skrede I."/>
            <person name="Drula E."/>
            <person name="Henrissat B."/>
            <person name="Morin E."/>
            <person name="Kohler A."/>
            <person name="Barry K."/>
            <person name="LaButti K."/>
            <person name="Morin E."/>
            <person name="Salamov A."/>
            <person name="Lipzen A."/>
            <person name="Mereny Z."/>
            <person name="Hegedus B."/>
            <person name="Baldrian P."/>
            <person name="Stursova M."/>
            <person name="Weitz H."/>
            <person name="Taylor A."/>
            <person name="Grigoriev I.V."/>
            <person name="Nagy L.G."/>
            <person name="Martin F."/>
            <person name="Kauserud H."/>
        </authorList>
    </citation>
    <scope>NUCLEOTIDE SEQUENCE</scope>
    <source>
        <strain evidence="6">CBHHK200</strain>
    </source>
</reference>
<dbReference type="InterPro" id="IPR004808">
    <property type="entry name" value="AP_endonuc_1"/>
</dbReference>
<dbReference type="GO" id="GO:0006284">
    <property type="term" value="P:base-excision repair"/>
    <property type="evidence" value="ECO:0007669"/>
    <property type="project" value="TreeGrafter"/>
</dbReference>
<dbReference type="InterPro" id="IPR036691">
    <property type="entry name" value="Endo/exonu/phosph_ase_sf"/>
</dbReference>
<dbReference type="SUPFAM" id="SSF56219">
    <property type="entry name" value="DNase I-like"/>
    <property type="match status" value="1"/>
</dbReference>
<gene>
    <name evidence="6" type="ORF">C8F04DRAFT_970259</name>
</gene>
<evidence type="ECO:0000313" key="7">
    <source>
        <dbReference type="Proteomes" id="UP001218188"/>
    </source>
</evidence>
<dbReference type="GO" id="GO:0008081">
    <property type="term" value="F:phosphoric diester hydrolase activity"/>
    <property type="evidence" value="ECO:0007669"/>
    <property type="project" value="TreeGrafter"/>
</dbReference>
<organism evidence="6 7">
    <name type="scientific">Mycena alexandri</name>
    <dbReference type="NCBI Taxonomy" id="1745969"/>
    <lineage>
        <taxon>Eukaryota</taxon>
        <taxon>Fungi</taxon>
        <taxon>Dikarya</taxon>
        <taxon>Basidiomycota</taxon>
        <taxon>Agaricomycotina</taxon>
        <taxon>Agaricomycetes</taxon>
        <taxon>Agaricomycetidae</taxon>
        <taxon>Agaricales</taxon>
        <taxon>Marasmiineae</taxon>
        <taxon>Mycenaceae</taxon>
        <taxon>Mycena</taxon>
    </lineage>
</organism>
<dbReference type="GO" id="GO:0046872">
    <property type="term" value="F:metal ion binding"/>
    <property type="evidence" value="ECO:0007669"/>
    <property type="project" value="UniProtKB-KW"/>
</dbReference>
<dbReference type="AlphaFoldDB" id="A0AAD6S962"/>
<dbReference type="EMBL" id="JARJCM010000189">
    <property type="protein sequence ID" value="KAJ7023368.1"/>
    <property type="molecule type" value="Genomic_DNA"/>
</dbReference>
<keyword evidence="3" id="KW-0378">Hydrolase</keyword>
<feature type="compositionally biased region" description="Pro residues" evidence="5">
    <location>
        <begin position="9"/>
        <end position="23"/>
    </location>
</feature>
<protein>
    <submittedName>
        <fullName evidence="6">Endonuclease/exonuclease/phosphatase</fullName>
    </submittedName>
</protein>
<dbReference type="PANTHER" id="PTHR22748:SF6">
    <property type="entry name" value="DNA-(APURINIC OR APYRIMIDINIC SITE) ENDONUCLEASE"/>
    <property type="match status" value="1"/>
</dbReference>
<keyword evidence="4" id="KW-0460">Magnesium</keyword>
<dbReference type="PANTHER" id="PTHR22748">
    <property type="entry name" value="AP ENDONUCLEASE"/>
    <property type="match status" value="1"/>
</dbReference>
<keyword evidence="6" id="KW-0255">Endonuclease</keyword>
<keyword evidence="2" id="KW-0479">Metal-binding</keyword>
<evidence type="ECO:0000313" key="6">
    <source>
        <dbReference type="EMBL" id="KAJ7023368.1"/>
    </source>
</evidence>
<keyword evidence="7" id="KW-1185">Reference proteome</keyword>
<feature type="region of interest" description="Disordered" evidence="5">
    <location>
        <begin position="193"/>
        <end position="217"/>
    </location>
</feature>
<proteinExistence type="predicted"/>
<feature type="non-terminal residue" evidence="6">
    <location>
        <position position="1"/>
    </location>
</feature>
<dbReference type="GO" id="GO:0008311">
    <property type="term" value="F:double-stranded DNA 3'-5' DNA exonuclease activity"/>
    <property type="evidence" value="ECO:0007669"/>
    <property type="project" value="TreeGrafter"/>
</dbReference>
<feature type="region of interest" description="Disordered" evidence="5">
    <location>
        <begin position="1"/>
        <end position="39"/>
    </location>
</feature>
<comment type="cofactor">
    <cofactor evidence="1">
        <name>Mg(2+)</name>
        <dbReference type="ChEBI" id="CHEBI:18420"/>
    </cofactor>
</comment>
<evidence type="ECO:0000256" key="1">
    <source>
        <dbReference type="ARBA" id="ARBA00001946"/>
    </source>
</evidence>
<accession>A0AAD6S962</accession>
<dbReference type="GO" id="GO:0005634">
    <property type="term" value="C:nucleus"/>
    <property type="evidence" value="ECO:0007669"/>
    <property type="project" value="TreeGrafter"/>
</dbReference>
<dbReference type="Gene3D" id="3.60.10.10">
    <property type="entry name" value="Endonuclease/exonuclease/phosphatase"/>
    <property type="match status" value="1"/>
</dbReference>
<evidence type="ECO:0000256" key="4">
    <source>
        <dbReference type="ARBA" id="ARBA00022842"/>
    </source>
</evidence>
<sequence length="576" mass="65187">MAEARRNQPPTPQPAPPEPPPGRIYPGPATNIGGPGNKNRKAHIKVAALNIKGHGNTNVYHPENKWFGIWQLMREEKIGALIVGEAHMNDERKTNIDNLFGRKLRLEFTGDPRSPNAKGVAIVLNKNMVETSEISTEEIIAGRAMVMDMKNVDGDPLSILGVYGPNAPGENAAFLNEIKQWYMDRPGRRRPDYAGGDWNMTPDAIDRLPARTDNNGPSPVNAMDDLMSYLGLVDGWRETYPTTCAYTYHQSEAQGGAQSRLDRILVKRANFDQTFEWEIQTVGIETDHRMVSVKITTVKAPTIGHGRWVWPAHLLKDKILAAYILEKGIELQAELGKLSAEERHSDRNAQTLWVTFKKGIGDKARERSKILEISEQEDRLKDISEKSDEEMPIEEKKLAYAVVIEKLTTLQKKRYNASRLSAQVRNRLEGEIISRYWSKINKVNKPRDLINRLKINSDPEGPTLYETNSRRMATLAKDYHEKIQSDGPNIPTAVREEKIKKVLDNTKRETTEEQKTFLKAKLTIEDVRNALKKSANFKAPGLDGIAYELWKILDARYITARKLEKPAFDILGTLLQ</sequence>
<name>A0AAD6S962_9AGAR</name>
<comment type="caution">
    <text evidence="6">The sequence shown here is derived from an EMBL/GenBank/DDBJ whole genome shotgun (WGS) entry which is preliminary data.</text>
</comment>